<dbReference type="Proteomes" id="UP001162834">
    <property type="component" value="Chromosome"/>
</dbReference>
<dbReference type="CDD" id="cd06170">
    <property type="entry name" value="LuxR_C_like"/>
    <property type="match status" value="1"/>
</dbReference>
<feature type="domain" description="HTH luxR-type" evidence="5">
    <location>
        <begin position="175"/>
        <end position="235"/>
    </location>
</feature>
<dbReference type="SUPFAM" id="SSF52172">
    <property type="entry name" value="CheY-like"/>
    <property type="match status" value="1"/>
</dbReference>
<evidence type="ECO:0000256" key="2">
    <source>
        <dbReference type="ARBA" id="ARBA00023125"/>
    </source>
</evidence>
<dbReference type="InterPro" id="IPR011006">
    <property type="entry name" value="CheY-like_superfamily"/>
</dbReference>
<sequence>MPLNEPHNANGHVAASSSSDAARIRTVVVVDGDPLARSATRDALTAGDLLEVVGDAASPEAALKVCAAVTPDLVVVEVDVADDHGRGLIAALGALPSPPRVLPFSRITGTEVMLDTLRAGACGFVHKESGTESLVASVHAVLRDEVAITRVDTMRIVEFLRLARRRASGMRPVRSTLTAREWEIFDLMAAGHTTRAMADKLVLSEATVYSHVKSILRKLDAHSRAEAIAAVEAMSASADRRRRD</sequence>
<dbReference type="AlphaFoldDB" id="A0A9E7C2H7"/>
<dbReference type="Gene3D" id="1.10.10.10">
    <property type="entry name" value="Winged helix-like DNA-binding domain superfamily/Winged helix DNA-binding domain"/>
    <property type="match status" value="1"/>
</dbReference>
<dbReference type="InterPro" id="IPR001789">
    <property type="entry name" value="Sig_transdc_resp-reg_receiver"/>
</dbReference>
<dbReference type="Pfam" id="PF00072">
    <property type="entry name" value="Response_reg"/>
    <property type="match status" value="1"/>
</dbReference>
<organism evidence="7 8">
    <name type="scientific">Capillimicrobium parvum</name>
    <dbReference type="NCBI Taxonomy" id="2884022"/>
    <lineage>
        <taxon>Bacteria</taxon>
        <taxon>Bacillati</taxon>
        <taxon>Actinomycetota</taxon>
        <taxon>Thermoleophilia</taxon>
        <taxon>Solirubrobacterales</taxon>
        <taxon>Capillimicrobiaceae</taxon>
        <taxon>Capillimicrobium</taxon>
    </lineage>
</organism>
<dbReference type="InterPro" id="IPR000792">
    <property type="entry name" value="Tscrpt_reg_LuxR_C"/>
</dbReference>
<dbReference type="InterPro" id="IPR036388">
    <property type="entry name" value="WH-like_DNA-bd_sf"/>
</dbReference>
<accession>A0A9E7C2H7</accession>
<dbReference type="SMART" id="SM00448">
    <property type="entry name" value="REC"/>
    <property type="match status" value="1"/>
</dbReference>
<dbReference type="GO" id="GO:0003677">
    <property type="term" value="F:DNA binding"/>
    <property type="evidence" value="ECO:0007669"/>
    <property type="project" value="UniProtKB-KW"/>
</dbReference>
<keyword evidence="8" id="KW-1185">Reference proteome</keyword>
<evidence type="ECO:0000256" key="4">
    <source>
        <dbReference type="PROSITE-ProRule" id="PRU00169"/>
    </source>
</evidence>
<evidence type="ECO:0000313" key="8">
    <source>
        <dbReference type="Proteomes" id="UP001162834"/>
    </source>
</evidence>
<keyword evidence="2" id="KW-0238">DNA-binding</keyword>
<gene>
    <name evidence="7" type="primary">nreC_8</name>
    <name evidence="7" type="ORF">DSM104329_04190</name>
</gene>
<dbReference type="SUPFAM" id="SSF46894">
    <property type="entry name" value="C-terminal effector domain of the bipartite response regulators"/>
    <property type="match status" value="1"/>
</dbReference>
<evidence type="ECO:0000256" key="3">
    <source>
        <dbReference type="ARBA" id="ARBA00023163"/>
    </source>
</evidence>
<dbReference type="SMART" id="SM00421">
    <property type="entry name" value="HTH_LUXR"/>
    <property type="match status" value="1"/>
</dbReference>
<protein>
    <submittedName>
        <fullName evidence="7">Oxygen regulatory protein NreC</fullName>
    </submittedName>
</protein>
<evidence type="ECO:0000259" key="5">
    <source>
        <dbReference type="PROSITE" id="PS50043"/>
    </source>
</evidence>
<evidence type="ECO:0000313" key="7">
    <source>
        <dbReference type="EMBL" id="UGS37769.1"/>
    </source>
</evidence>
<dbReference type="PRINTS" id="PR00038">
    <property type="entry name" value="HTHLUXR"/>
</dbReference>
<dbReference type="Pfam" id="PF00196">
    <property type="entry name" value="GerE"/>
    <property type="match status" value="1"/>
</dbReference>
<name>A0A9E7C2H7_9ACTN</name>
<proteinExistence type="predicted"/>
<dbReference type="EMBL" id="CP087164">
    <property type="protein sequence ID" value="UGS37769.1"/>
    <property type="molecule type" value="Genomic_DNA"/>
</dbReference>
<keyword evidence="3" id="KW-0804">Transcription</keyword>
<comment type="caution">
    <text evidence="4">Lacks conserved residue(s) required for the propagation of feature annotation.</text>
</comment>
<evidence type="ECO:0000259" key="6">
    <source>
        <dbReference type="PROSITE" id="PS50110"/>
    </source>
</evidence>
<dbReference type="PANTHER" id="PTHR44688">
    <property type="entry name" value="DNA-BINDING TRANSCRIPTIONAL ACTIVATOR DEVR_DOSR"/>
    <property type="match status" value="1"/>
</dbReference>
<dbReference type="RefSeq" id="WP_259311813.1">
    <property type="nucleotide sequence ID" value="NZ_CP087164.1"/>
</dbReference>
<dbReference type="GO" id="GO:0000160">
    <property type="term" value="P:phosphorelay signal transduction system"/>
    <property type="evidence" value="ECO:0007669"/>
    <property type="project" value="InterPro"/>
</dbReference>
<evidence type="ECO:0000256" key="1">
    <source>
        <dbReference type="ARBA" id="ARBA00023015"/>
    </source>
</evidence>
<feature type="domain" description="Response regulatory" evidence="6">
    <location>
        <begin position="26"/>
        <end position="142"/>
    </location>
</feature>
<keyword evidence="1" id="KW-0805">Transcription regulation</keyword>
<dbReference type="PROSITE" id="PS50043">
    <property type="entry name" value="HTH_LUXR_2"/>
    <property type="match status" value="1"/>
</dbReference>
<dbReference type="Gene3D" id="3.40.50.2300">
    <property type="match status" value="1"/>
</dbReference>
<dbReference type="InterPro" id="IPR016032">
    <property type="entry name" value="Sig_transdc_resp-reg_C-effctor"/>
</dbReference>
<dbReference type="PROSITE" id="PS50110">
    <property type="entry name" value="RESPONSE_REGULATORY"/>
    <property type="match status" value="1"/>
</dbReference>
<dbReference type="GO" id="GO:0006355">
    <property type="term" value="P:regulation of DNA-templated transcription"/>
    <property type="evidence" value="ECO:0007669"/>
    <property type="project" value="InterPro"/>
</dbReference>
<reference evidence="7" key="1">
    <citation type="journal article" date="2022" name="Int. J. Syst. Evol. Microbiol.">
        <title>Pseudomonas aegrilactucae sp. nov. and Pseudomonas morbosilactucae sp. nov., pathogens causing bacterial rot of lettuce in Japan.</title>
        <authorList>
            <person name="Sawada H."/>
            <person name="Fujikawa T."/>
            <person name="Satou M."/>
        </authorList>
    </citation>
    <scope>NUCLEOTIDE SEQUENCE</scope>
    <source>
        <strain evidence="7">0166_1</strain>
    </source>
</reference>
<dbReference type="KEGG" id="sbae:DSM104329_04190"/>
<dbReference type="PANTHER" id="PTHR44688:SF16">
    <property type="entry name" value="DNA-BINDING TRANSCRIPTIONAL ACTIVATOR DEVR_DOSR"/>
    <property type="match status" value="1"/>
</dbReference>